<evidence type="ECO:0000313" key="2">
    <source>
        <dbReference type="EMBL" id="MBD8017283.1"/>
    </source>
</evidence>
<comment type="caution">
    <text evidence="2">The sequence shown here is derived from an EMBL/GenBank/DDBJ whole genome shotgun (WGS) entry which is preliminary data.</text>
</comment>
<evidence type="ECO:0000313" key="3">
    <source>
        <dbReference type="Proteomes" id="UP000626242"/>
    </source>
</evidence>
<accession>A0ABR8WJX4</accession>
<dbReference type="RefSeq" id="WP_251832490.1">
    <property type="nucleotide sequence ID" value="NZ_JACSPS010000001.1"/>
</dbReference>
<dbReference type="EMBL" id="JACSPS010000001">
    <property type="protein sequence ID" value="MBD8017283.1"/>
    <property type="molecule type" value="Genomic_DNA"/>
</dbReference>
<feature type="compositionally biased region" description="Low complexity" evidence="1">
    <location>
        <begin position="117"/>
        <end position="131"/>
    </location>
</feature>
<feature type="compositionally biased region" description="Pro residues" evidence="1">
    <location>
        <begin position="94"/>
        <end position="103"/>
    </location>
</feature>
<gene>
    <name evidence="2" type="ORF">H9628_02255</name>
</gene>
<protein>
    <submittedName>
        <fullName evidence="2">Uncharacterized protein</fullName>
    </submittedName>
</protein>
<organism evidence="2 3">
    <name type="scientific">Kaistella pullorum</name>
    <dbReference type="NCBI Taxonomy" id="2763074"/>
    <lineage>
        <taxon>Bacteria</taxon>
        <taxon>Pseudomonadati</taxon>
        <taxon>Bacteroidota</taxon>
        <taxon>Flavobacteriia</taxon>
        <taxon>Flavobacteriales</taxon>
        <taxon>Weeksellaceae</taxon>
        <taxon>Chryseobacterium group</taxon>
        <taxon>Kaistella</taxon>
    </lineage>
</organism>
<proteinExistence type="predicted"/>
<reference evidence="2 3" key="1">
    <citation type="submission" date="2020-08" db="EMBL/GenBank/DDBJ databases">
        <title>A Genomic Blueprint of the Chicken Gut Microbiome.</title>
        <authorList>
            <person name="Gilroy R."/>
            <person name="Ravi A."/>
            <person name="Getino M."/>
            <person name="Pursley I."/>
            <person name="Horton D.L."/>
            <person name="Alikhan N.-F."/>
            <person name="Baker D."/>
            <person name="Gharbi K."/>
            <person name="Hall N."/>
            <person name="Watson M."/>
            <person name="Adriaenssens E.M."/>
            <person name="Foster-Nyarko E."/>
            <person name="Jarju S."/>
            <person name="Secka A."/>
            <person name="Antonio M."/>
            <person name="Oren A."/>
            <person name="Chaudhuri R."/>
            <person name="La Ragione R.M."/>
            <person name="Hildebrand F."/>
            <person name="Pallen M.J."/>
        </authorList>
    </citation>
    <scope>NUCLEOTIDE SEQUENCE [LARGE SCALE GENOMIC DNA]</scope>
    <source>
        <strain evidence="2 3">Sa1CVA4</strain>
    </source>
</reference>
<feature type="region of interest" description="Disordered" evidence="1">
    <location>
        <begin position="23"/>
        <end position="158"/>
    </location>
</feature>
<dbReference type="Proteomes" id="UP000626242">
    <property type="component" value="Unassembled WGS sequence"/>
</dbReference>
<name>A0ABR8WJX4_9FLAO</name>
<evidence type="ECO:0000256" key="1">
    <source>
        <dbReference type="SAM" id="MobiDB-lite"/>
    </source>
</evidence>
<sequence>MKRLPFLMIIAATVLLSCEAKKSNEVQAQSAGQAATDSTASAQNSTALPDQQVAEVNEGSQANAGAKPALNPPHGEPYHRCDIQVGAPIDSPAPVQPVAPPVASPQANSFNTNPIQPSVSAPAPSVSSSAAIGPKPAVNPPHGEPHHRCDLQVGAPLT</sequence>
<dbReference type="PROSITE" id="PS51257">
    <property type="entry name" value="PROKAR_LIPOPROTEIN"/>
    <property type="match status" value="1"/>
</dbReference>
<keyword evidence="3" id="KW-1185">Reference proteome</keyword>
<feature type="compositionally biased region" description="Polar residues" evidence="1">
    <location>
        <begin position="25"/>
        <end position="49"/>
    </location>
</feature>